<dbReference type="GO" id="GO:0016787">
    <property type="term" value="F:hydrolase activity"/>
    <property type="evidence" value="ECO:0007669"/>
    <property type="project" value="UniProtKB-KW"/>
</dbReference>
<sequence>MHAIDVKAGWRAVPFGIAGVALAFVFASSLARAIAMFGPSSWRALFMLTCMAMAALPWLVLSRTGRRQIGLQRPRHVLWLPLALALGVLAASASFWLGVSLYGAGADHWFVSVSRNYRAMPTAGWSLLQLHLAFTIVACLFSPIGEEIFFRGFLQKVLEDRHGAARATLMESALFALVHLCHHGILVTSTGISLQPVSGALWVAQMFLLSLMFAWLRLRCDSIVPAIVAHAAFNAAMNHWIFTHLWA</sequence>
<accession>A0ABW0L7K5</accession>
<dbReference type="InterPro" id="IPR003675">
    <property type="entry name" value="Rce1/LyrA-like_dom"/>
</dbReference>
<organism evidence="3 4">
    <name type="scientific">Massilia niabensis</name>
    <dbReference type="NCBI Taxonomy" id="544910"/>
    <lineage>
        <taxon>Bacteria</taxon>
        <taxon>Pseudomonadati</taxon>
        <taxon>Pseudomonadota</taxon>
        <taxon>Betaproteobacteria</taxon>
        <taxon>Burkholderiales</taxon>
        <taxon>Oxalobacteraceae</taxon>
        <taxon>Telluria group</taxon>
        <taxon>Massilia</taxon>
    </lineage>
</organism>
<feature type="domain" description="CAAX prenyl protease 2/Lysostaphin resistance protein A-like" evidence="2">
    <location>
        <begin position="132"/>
        <end position="235"/>
    </location>
</feature>
<protein>
    <submittedName>
        <fullName evidence="3">CPBP family intramembrane glutamic endopeptidase</fullName>
        <ecNumber evidence="3">3.4.-.-</ecNumber>
    </submittedName>
</protein>
<proteinExistence type="predicted"/>
<feature type="transmembrane region" description="Helical" evidence="1">
    <location>
        <begin position="82"/>
        <end position="103"/>
    </location>
</feature>
<evidence type="ECO:0000256" key="1">
    <source>
        <dbReference type="SAM" id="Phobius"/>
    </source>
</evidence>
<reference evidence="4" key="1">
    <citation type="journal article" date="2019" name="Int. J. Syst. Evol. Microbiol.">
        <title>The Global Catalogue of Microorganisms (GCM) 10K type strain sequencing project: providing services to taxonomists for standard genome sequencing and annotation.</title>
        <authorList>
            <consortium name="The Broad Institute Genomics Platform"/>
            <consortium name="The Broad Institute Genome Sequencing Center for Infectious Disease"/>
            <person name="Wu L."/>
            <person name="Ma J."/>
        </authorList>
    </citation>
    <scope>NUCLEOTIDE SEQUENCE [LARGE SCALE GENOMIC DNA]</scope>
    <source>
        <strain evidence="4">KACC 12649</strain>
    </source>
</reference>
<dbReference type="Pfam" id="PF02517">
    <property type="entry name" value="Rce1-like"/>
    <property type="match status" value="1"/>
</dbReference>
<dbReference type="RefSeq" id="WP_379783054.1">
    <property type="nucleotide sequence ID" value="NZ_JBHSMU010000009.1"/>
</dbReference>
<keyword evidence="1" id="KW-0472">Membrane</keyword>
<dbReference type="EC" id="3.4.-.-" evidence="3"/>
<dbReference type="PANTHER" id="PTHR36435:SF1">
    <property type="entry name" value="CAAX AMINO TERMINAL PROTEASE FAMILY PROTEIN"/>
    <property type="match status" value="1"/>
</dbReference>
<keyword evidence="1" id="KW-0812">Transmembrane</keyword>
<feature type="transmembrane region" description="Helical" evidence="1">
    <location>
        <begin position="223"/>
        <end position="242"/>
    </location>
</feature>
<evidence type="ECO:0000313" key="3">
    <source>
        <dbReference type="EMBL" id="MFC5460321.1"/>
    </source>
</evidence>
<evidence type="ECO:0000259" key="2">
    <source>
        <dbReference type="Pfam" id="PF02517"/>
    </source>
</evidence>
<keyword evidence="4" id="KW-1185">Reference proteome</keyword>
<keyword evidence="3" id="KW-0378">Hydrolase</keyword>
<evidence type="ECO:0000313" key="4">
    <source>
        <dbReference type="Proteomes" id="UP001596050"/>
    </source>
</evidence>
<dbReference type="PANTHER" id="PTHR36435">
    <property type="entry name" value="SLR1288 PROTEIN"/>
    <property type="match status" value="1"/>
</dbReference>
<comment type="caution">
    <text evidence="3">The sequence shown here is derived from an EMBL/GenBank/DDBJ whole genome shotgun (WGS) entry which is preliminary data.</text>
</comment>
<feature type="transmembrane region" description="Helical" evidence="1">
    <location>
        <begin position="12"/>
        <end position="35"/>
    </location>
</feature>
<dbReference type="InterPro" id="IPR052710">
    <property type="entry name" value="CAAX_protease"/>
</dbReference>
<dbReference type="Proteomes" id="UP001596050">
    <property type="component" value="Unassembled WGS sequence"/>
</dbReference>
<feature type="transmembrane region" description="Helical" evidence="1">
    <location>
        <begin position="41"/>
        <end position="61"/>
    </location>
</feature>
<feature type="transmembrane region" description="Helical" evidence="1">
    <location>
        <begin position="197"/>
        <end position="216"/>
    </location>
</feature>
<gene>
    <name evidence="3" type="ORF">ACFPN5_10930</name>
</gene>
<feature type="transmembrane region" description="Helical" evidence="1">
    <location>
        <begin position="123"/>
        <end position="144"/>
    </location>
</feature>
<feature type="transmembrane region" description="Helical" evidence="1">
    <location>
        <begin position="164"/>
        <end position="185"/>
    </location>
</feature>
<dbReference type="EMBL" id="JBHSMU010000009">
    <property type="protein sequence ID" value="MFC5460321.1"/>
    <property type="molecule type" value="Genomic_DNA"/>
</dbReference>
<keyword evidence="1" id="KW-1133">Transmembrane helix</keyword>
<name>A0ABW0L7K5_9BURK</name>